<keyword evidence="1" id="KW-0596">Phosphopantetheine</keyword>
<dbReference type="InterPro" id="IPR045851">
    <property type="entry name" value="AMP-bd_C_sf"/>
</dbReference>
<dbReference type="InterPro" id="IPR009081">
    <property type="entry name" value="PP-bd_ACP"/>
</dbReference>
<feature type="domain" description="Carrier" evidence="6">
    <location>
        <begin position="550"/>
        <end position="624"/>
    </location>
</feature>
<dbReference type="PRINTS" id="PR00081">
    <property type="entry name" value="GDHRDH"/>
</dbReference>
<dbReference type="SUPFAM" id="SSF56801">
    <property type="entry name" value="Acetyl-CoA synthetase-like"/>
    <property type="match status" value="1"/>
</dbReference>
<dbReference type="GO" id="GO:0031177">
    <property type="term" value="F:phosphopantetheine binding"/>
    <property type="evidence" value="ECO:0007669"/>
    <property type="project" value="InterPro"/>
</dbReference>
<dbReference type="Gene3D" id="1.10.1200.10">
    <property type="entry name" value="ACP-like"/>
    <property type="match status" value="1"/>
</dbReference>
<dbReference type="InterPro" id="IPR020845">
    <property type="entry name" value="AMP-binding_CS"/>
</dbReference>
<dbReference type="FunFam" id="3.40.50.720:FF:000047">
    <property type="entry name" value="NADP-dependent L-serine/L-allo-threonine dehydrogenase"/>
    <property type="match status" value="1"/>
</dbReference>
<dbReference type="PROSITE" id="PS00012">
    <property type="entry name" value="PHOSPHOPANTETHEINE"/>
    <property type="match status" value="1"/>
</dbReference>
<dbReference type="InterPro" id="IPR036736">
    <property type="entry name" value="ACP-like_sf"/>
</dbReference>
<dbReference type="PANTHER" id="PTHR44845">
    <property type="entry name" value="CARRIER DOMAIN-CONTAINING PROTEIN"/>
    <property type="match status" value="1"/>
</dbReference>
<dbReference type="GO" id="GO:0016616">
    <property type="term" value="F:oxidoreductase activity, acting on the CH-OH group of donors, NAD or NADP as acceptor"/>
    <property type="evidence" value="ECO:0007669"/>
    <property type="project" value="UniProtKB-ARBA"/>
</dbReference>
<dbReference type="InterPro" id="IPR013120">
    <property type="entry name" value="FAR_NAD-bd"/>
</dbReference>
<dbReference type="SMART" id="SM00822">
    <property type="entry name" value="PKS_KR"/>
    <property type="match status" value="1"/>
</dbReference>
<dbReference type="Pfam" id="PF00550">
    <property type="entry name" value="PP-binding"/>
    <property type="match status" value="1"/>
</dbReference>
<name>A0AA38XCF6_9EURO</name>
<sequence>MAIIDTSKDLSALFRQQVQATPDAIALEDDAATYTYNELDRKVESLSNRLRRHRVGRDSLVGVLLPRSADYVIACLAALRAGGAFLVLELAYPSELLADVIDDAKPAVIVTCKSETGKIKEEVSLIVLDERQPETNGVSNGDTNGENNELPALPAEDDLDRLAFVAYSSGTTGKPKGIANPHQAPVLSYALRFGIRDLKPGDRVACNVFFIWEILRPLLRGATVITVPDDASYDPPALVDFMSSKKITETLMTPTLLAAVLSRHPKIGSRLPNLRTLWLNGEVVTTDLARRALKALPKVALLNCYSACETHEIACGDIGEMLDTEANYCPVGPPLDPKHTYILNESGQRVESGSSGELFVGGNLLARGYINRPDTTAQVFTPDPFDSTPGARMYRTGDSARILPSGLLEITGRVGAMIKLRGYSVVPGKVENEIVEHLAVRHCAVVAHGEALERQLVAYVVRDRDSSADRPILDIDEVGHSPSARKTLSPYLAHYMIPALWIEVDELPTHPVSGKVDLKRLPAPSTKGRIVVTNGHSPQINGHTNGDRDPITTEAIAEIWAATLKISRNSIQPEHSFFDLGGHSLTLADLSARISRVLGVKVPIARLVDPATLNGHLETIRSVRDGHTAEVQAHLPDVLRKDSILDDSIKSSNNTIVPANKAETILLTGVTGFLGPFLLNDLLESTSAKILCLVRFTDPSEADLPAGIARLRRQLLDLGLWHDSIMERIEIIPGNMSRPRLGLSPDAFEGLARRIQVIFHAAASVNLVYPYAALRDANVGGTREVLRLAARGGATVQYISTNGVLPPSQYGWREEAMLDVDAVPEKLTDGYGQTKWVAEKLVQEAGHRGIPVKIHRLGTISGHSATGASNVSDLLNAIIVESIRLGYAPDVAGWRMEMTPVDFVSKAIVHLACQTQTSQSMFHLGDPDPVYAPSVFKDLEELGYPTKPLAWDDWTAMWNEKRGVLRGGDGAFTIDILRSGMPNVEFLRGVVVLDNAATRPLRAVVERPKVDSVLLETYTRHWFARGWLLHPPTRQHALGGAALRPRRGPLTGKVAVITGASSGIGAAVAAALAREGAHVALGARRIDALEAMKRKLVIRDGKIIVRKTDVTDRRQVEELVRAANEELGPVDILVSCAGVMYWTLMANAHAEDWDRTVDVNCKGLLHCLASTVPSMIKRGSGHIVAISSDAGRKVFPGLGVYSASKFFVEATLQSLRLETADTGLRVTAVQPGNTQTDLLTMSTDTDAVKKYGEPSGAQILDPEDIANAIVYALKQPSHVAVNEVLIEPRGEPI</sequence>
<keyword evidence="3" id="KW-0560">Oxidoreductase</keyword>
<evidence type="ECO:0000256" key="4">
    <source>
        <dbReference type="ARBA" id="ARBA00029454"/>
    </source>
</evidence>
<dbReference type="InterPro" id="IPR002347">
    <property type="entry name" value="SDR_fam"/>
</dbReference>
<dbReference type="SUPFAM" id="SSF51735">
    <property type="entry name" value="NAD(P)-binding Rossmann-fold domains"/>
    <property type="match status" value="2"/>
</dbReference>
<evidence type="ECO:0000313" key="8">
    <source>
        <dbReference type="Proteomes" id="UP001172673"/>
    </source>
</evidence>
<dbReference type="InterPro" id="IPR006162">
    <property type="entry name" value="Ppantetheine_attach_site"/>
</dbReference>
<keyword evidence="8" id="KW-1185">Reference proteome</keyword>
<evidence type="ECO:0000256" key="1">
    <source>
        <dbReference type="ARBA" id="ARBA00022450"/>
    </source>
</evidence>
<dbReference type="SMART" id="SM00823">
    <property type="entry name" value="PKS_PP"/>
    <property type="match status" value="1"/>
</dbReference>
<dbReference type="InterPro" id="IPR000873">
    <property type="entry name" value="AMP-dep_synth/lig_dom"/>
</dbReference>
<dbReference type="Gene3D" id="3.30.300.30">
    <property type="match status" value="1"/>
</dbReference>
<dbReference type="Pfam" id="PF00501">
    <property type="entry name" value="AMP-binding"/>
    <property type="match status" value="1"/>
</dbReference>
<dbReference type="Proteomes" id="UP001172673">
    <property type="component" value="Unassembled WGS sequence"/>
</dbReference>
<dbReference type="Pfam" id="PF00106">
    <property type="entry name" value="adh_short"/>
    <property type="match status" value="1"/>
</dbReference>
<dbReference type="Pfam" id="PF07993">
    <property type="entry name" value="NAD_binding_4"/>
    <property type="match status" value="1"/>
</dbReference>
<dbReference type="CDD" id="cd05235">
    <property type="entry name" value="SDR_e1"/>
    <property type="match status" value="1"/>
</dbReference>
<dbReference type="PROSITE" id="PS50075">
    <property type="entry name" value="CARRIER"/>
    <property type="match status" value="1"/>
</dbReference>
<protein>
    <recommendedName>
        <fullName evidence="6">Carrier domain-containing protein</fullName>
    </recommendedName>
</protein>
<feature type="region of interest" description="Disordered" evidence="5">
    <location>
        <begin position="528"/>
        <end position="548"/>
    </location>
</feature>
<comment type="caution">
    <text evidence="7">The sequence shown here is derived from an EMBL/GenBank/DDBJ whole genome shotgun (WGS) entry which is preliminary data.</text>
</comment>
<keyword evidence="2" id="KW-0597">Phosphoprotein</keyword>
<reference evidence="7" key="1">
    <citation type="submission" date="2022-10" db="EMBL/GenBank/DDBJ databases">
        <title>Culturing micro-colonial fungi from biological soil crusts in the Mojave desert and describing Neophaeococcomyces mojavensis, and introducing the new genera and species Taxawa tesnikishii.</title>
        <authorList>
            <person name="Kurbessoian T."/>
            <person name="Stajich J.E."/>
        </authorList>
    </citation>
    <scope>NUCLEOTIDE SEQUENCE</scope>
    <source>
        <strain evidence="7">TK_41</strain>
    </source>
</reference>
<dbReference type="NCBIfam" id="TIGR01746">
    <property type="entry name" value="Thioester-redct"/>
    <property type="match status" value="1"/>
</dbReference>
<evidence type="ECO:0000256" key="3">
    <source>
        <dbReference type="ARBA" id="ARBA00023002"/>
    </source>
</evidence>
<gene>
    <name evidence="7" type="ORF">H2200_005554</name>
</gene>
<dbReference type="InterPro" id="IPR020806">
    <property type="entry name" value="PKS_PP-bd"/>
</dbReference>
<evidence type="ECO:0000313" key="7">
    <source>
        <dbReference type="EMBL" id="KAJ9610777.1"/>
    </source>
</evidence>
<feature type="compositionally biased region" description="Polar residues" evidence="5">
    <location>
        <begin position="534"/>
        <end position="544"/>
    </location>
</feature>
<dbReference type="CDD" id="cd05930">
    <property type="entry name" value="A_NRPS"/>
    <property type="match status" value="1"/>
</dbReference>
<dbReference type="EMBL" id="JAPDRK010000007">
    <property type="protein sequence ID" value="KAJ9610777.1"/>
    <property type="molecule type" value="Genomic_DNA"/>
</dbReference>
<dbReference type="InterPro" id="IPR036291">
    <property type="entry name" value="NAD(P)-bd_dom_sf"/>
</dbReference>
<proteinExistence type="inferred from homology"/>
<dbReference type="InterPro" id="IPR042099">
    <property type="entry name" value="ANL_N_sf"/>
</dbReference>
<dbReference type="InterPro" id="IPR010080">
    <property type="entry name" value="Thioester_reductase-like_dom"/>
</dbReference>
<dbReference type="PANTHER" id="PTHR44845:SF6">
    <property type="entry name" value="BETA-ALANINE-ACTIVATING ENZYME"/>
    <property type="match status" value="1"/>
</dbReference>
<dbReference type="PROSITE" id="PS00455">
    <property type="entry name" value="AMP_BINDING"/>
    <property type="match status" value="1"/>
</dbReference>
<comment type="similarity">
    <text evidence="4">Belongs to the NRP synthetase family.</text>
</comment>
<dbReference type="Gene3D" id="3.40.50.12780">
    <property type="entry name" value="N-terminal domain of ligase-like"/>
    <property type="match status" value="1"/>
</dbReference>
<dbReference type="SUPFAM" id="SSF47336">
    <property type="entry name" value="ACP-like"/>
    <property type="match status" value="1"/>
</dbReference>
<accession>A0AA38XCF6</accession>
<evidence type="ECO:0000256" key="2">
    <source>
        <dbReference type="ARBA" id="ARBA00022553"/>
    </source>
</evidence>
<evidence type="ECO:0000256" key="5">
    <source>
        <dbReference type="SAM" id="MobiDB-lite"/>
    </source>
</evidence>
<dbReference type="Gene3D" id="3.40.50.720">
    <property type="entry name" value="NAD(P)-binding Rossmann-like Domain"/>
    <property type="match status" value="2"/>
</dbReference>
<evidence type="ECO:0000259" key="6">
    <source>
        <dbReference type="PROSITE" id="PS50075"/>
    </source>
</evidence>
<dbReference type="InterPro" id="IPR057326">
    <property type="entry name" value="KR_dom"/>
</dbReference>
<organism evidence="7 8">
    <name type="scientific">Cladophialophora chaetospira</name>
    <dbReference type="NCBI Taxonomy" id="386627"/>
    <lineage>
        <taxon>Eukaryota</taxon>
        <taxon>Fungi</taxon>
        <taxon>Dikarya</taxon>
        <taxon>Ascomycota</taxon>
        <taxon>Pezizomycotina</taxon>
        <taxon>Eurotiomycetes</taxon>
        <taxon>Chaetothyriomycetidae</taxon>
        <taxon>Chaetothyriales</taxon>
        <taxon>Herpotrichiellaceae</taxon>
        <taxon>Cladophialophora</taxon>
    </lineage>
</organism>